<protein>
    <recommendedName>
        <fullName evidence="4">DDE Tnp4 domain-containing protein</fullName>
    </recommendedName>
</protein>
<dbReference type="OrthoDB" id="2393881at2759"/>
<reference evidence="5 6" key="1">
    <citation type="submission" date="2016-05" db="EMBL/GenBank/DDBJ databases">
        <title>Genome sequencing reveals origins of a unique bacterial endosymbiosis in the earliest lineages of terrestrial Fungi.</title>
        <authorList>
            <consortium name="DOE Joint Genome Institute"/>
            <person name="Uehling J."/>
            <person name="Gryganskyi A."/>
            <person name="Hameed K."/>
            <person name="Tschaplinski T."/>
            <person name="Misztal P."/>
            <person name="Wu S."/>
            <person name="Desiro A."/>
            <person name="Vande Pol N."/>
            <person name="Du Z.-Y."/>
            <person name="Zienkiewicz A."/>
            <person name="Zienkiewicz K."/>
            <person name="Morin E."/>
            <person name="Tisserant E."/>
            <person name="Splivallo R."/>
            <person name="Hainaut M."/>
            <person name="Henrissat B."/>
            <person name="Ohm R."/>
            <person name="Kuo A."/>
            <person name="Yan J."/>
            <person name="Lipzen A."/>
            <person name="Nolan M."/>
            <person name="Labutti K."/>
            <person name="Barry K."/>
            <person name="Goldstein A."/>
            <person name="Labbe J."/>
            <person name="Schadt C."/>
            <person name="Tuskan G."/>
            <person name="Grigoriev I."/>
            <person name="Martin F."/>
            <person name="Vilgalys R."/>
            <person name="Bonito G."/>
        </authorList>
    </citation>
    <scope>NUCLEOTIDE SEQUENCE [LARGE SCALE GENOMIC DNA]</scope>
    <source>
        <strain evidence="5 6">AG-77</strain>
    </source>
</reference>
<feature type="transmembrane region" description="Helical" evidence="3">
    <location>
        <begin position="12"/>
        <end position="31"/>
    </location>
</feature>
<evidence type="ECO:0000256" key="3">
    <source>
        <dbReference type="SAM" id="Phobius"/>
    </source>
</evidence>
<comment type="cofactor">
    <cofactor evidence="1">
        <name>a divalent metal cation</name>
        <dbReference type="ChEBI" id="CHEBI:60240"/>
    </cofactor>
</comment>
<organism evidence="5 6">
    <name type="scientific">Linnemannia elongata AG-77</name>
    <dbReference type="NCBI Taxonomy" id="1314771"/>
    <lineage>
        <taxon>Eukaryota</taxon>
        <taxon>Fungi</taxon>
        <taxon>Fungi incertae sedis</taxon>
        <taxon>Mucoromycota</taxon>
        <taxon>Mortierellomycotina</taxon>
        <taxon>Mortierellomycetes</taxon>
        <taxon>Mortierellales</taxon>
        <taxon>Mortierellaceae</taxon>
        <taxon>Linnemannia</taxon>
    </lineage>
</organism>
<dbReference type="InterPro" id="IPR027806">
    <property type="entry name" value="HARBI1_dom"/>
</dbReference>
<gene>
    <name evidence="5" type="ORF">K457DRAFT_1894073</name>
</gene>
<keyword evidence="2" id="KW-0479">Metal-binding</keyword>
<name>A0A197JS72_9FUNG</name>
<proteinExistence type="predicted"/>
<feature type="domain" description="DDE Tnp4" evidence="4">
    <location>
        <begin position="126"/>
        <end position="280"/>
    </location>
</feature>
<keyword evidence="3" id="KW-0472">Membrane</keyword>
<evidence type="ECO:0000313" key="5">
    <source>
        <dbReference type="EMBL" id="OAQ27813.1"/>
    </source>
</evidence>
<dbReference type="EMBL" id="KV442054">
    <property type="protein sequence ID" value="OAQ27813.1"/>
    <property type="molecule type" value="Genomic_DNA"/>
</dbReference>
<dbReference type="STRING" id="1314771.A0A197JS72"/>
<evidence type="ECO:0000256" key="1">
    <source>
        <dbReference type="ARBA" id="ARBA00001968"/>
    </source>
</evidence>
<evidence type="ECO:0000259" key="4">
    <source>
        <dbReference type="Pfam" id="PF13359"/>
    </source>
</evidence>
<dbReference type="Pfam" id="PF13359">
    <property type="entry name" value="DDE_Tnp_4"/>
    <property type="match status" value="1"/>
</dbReference>
<dbReference type="GO" id="GO:0046872">
    <property type="term" value="F:metal ion binding"/>
    <property type="evidence" value="ECO:0007669"/>
    <property type="project" value="UniProtKB-KW"/>
</dbReference>
<keyword evidence="6" id="KW-1185">Reference proteome</keyword>
<keyword evidence="3" id="KW-0812">Transmembrane</keyword>
<evidence type="ECO:0000313" key="6">
    <source>
        <dbReference type="Proteomes" id="UP000078512"/>
    </source>
</evidence>
<dbReference type="AlphaFoldDB" id="A0A197JS72"/>
<sequence>MKLAVMSKLGAVAVYFFLTVLWNKVYFPGAYKALEKGIAFLYFFVSGESMESMSVFMPRSSFYKIFRTFFKEERSLFNKEMARCFSTMFSTPEIRMRSARWSNPKMFKHVTLLLDGHDTRATYGELKSEMYSFKFRKSGLRTQVCIDVNNMVVFVSKSESCKKHNDGTMLVDMGVAKRIHEVDCIGLDGGYPLLIPKLLEKEDTLDIRNFCFPIRKRNGQPLDEDEATFNTMFAGFRSMVENTFGDLGSTFAKFNHKDAIRTTDKREVNMMLRLCFLLLNVRNMSNNLSLDILPHHMEWIEDGFDYPTTNKPVLQNSEVETVQNRLQNGSELQEL</sequence>
<accession>A0A197JS72</accession>
<keyword evidence="3" id="KW-1133">Transmembrane helix</keyword>
<evidence type="ECO:0000256" key="2">
    <source>
        <dbReference type="ARBA" id="ARBA00022723"/>
    </source>
</evidence>
<dbReference type="Proteomes" id="UP000078512">
    <property type="component" value="Unassembled WGS sequence"/>
</dbReference>